<name>A0ACB9JWN9_9ASTR</name>
<sequence length="232" mass="25333">MMARLLSPDPPGLLIIIFPLTTNVRVWAVQPSVSEVTIDDDPDCSTNRARHLAKPMVRVLIEKEGVMRGLSGGKCCRILLPFYGNMGKVHRSRSSLVNPGKGGEAVVIRLSRKLGRHSLAIVIVSMDQQEYTGGSLRVLLIDKLGSDGSLKLGIDLHKNICHVLIIALQESPVLVTRMDGTIRVGSVRAPDRDTWAMCLHGPNDDCVLGRRDYGWPHGGEVVAGPGIMFQWA</sequence>
<organism evidence="1 2">
    <name type="scientific">Smallanthus sonchifolius</name>
    <dbReference type="NCBI Taxonomy" id="185202"/>
    <lineage>
        <taxon>Eukaryota</taxon>
        <taxon>Viridiplantae</taxon>
        <taxon>Streptophyta</taxon>
        <taxon>Embryophyta</taxon>
        <taxon>Tracheophyta</taxon>
        <taxon>Spermatophyta</taxon>
        <taxon>Magnoliopsida</taxon>
        <taxon>eudicotyledons</taxon>
        <taxon>Gunneridae</taxon>
        <taxon>Pentapetalae</taxon>
        <taxon>asterids</taxon>
        <taxon>campanulids</taxon>
        <taxon>Asterales</taxon>
        <taxon>Asteraceae</taxon>
        <taxon>Asteroideae</taxon>
        <taxon>Heliantheae alliance</taxon>
        <taxon>Millerieae</taxon>
        <taxon>Smallanthus</taxon>
    </lineage>
</organism>
<evidence type="ECO:0000313" key="2">
    <source>
        <dbReference type="Proteomes" id="UP001056120"/>
    </source>
</evidence>
<dbReference type="Proteomes" id="UP001056120">
    <property type="component" value="Linkage Group LG02"/>
</dbReference>
<accession>A0ACB9JWN9</accession>
<reference evidence="2" key="1">
    <citation type="journal article" date="2022" name="Mol. Ecol. Resour.">
        <title>The genomes of chicory, endive, great burdock and yacon provide insights into Asteraceae palaeo-polyploidization history and plant inulin production.</title>
        <authorList>
            <person name="Fan W."/>
            <person name="Wang S."/>
            <person name="Wang H."/>
            <person name="Wang A."/>
            <person name="Jiang F."/>
            <person name="Liu H."/>
            <person name="Zhao H."/>
            <person name="Xu D."/>
            <person name="Zhang Y."/>
        </authorList>
    </citation>
    <scope>NUCLEOTIDE SEQUENCE [LARGE SCALE GENOMIC DNA]</scope>
    <source>
        <strain evidence="2">cv. Yunnan</strain>
    </source>
</reference>
<evidence type="ECO:0000313" key="1">
    <source>
        <dbReference type="EMBL" id="KAI3824439.1"/>
    </source>
</evidence>
<dbReference type="EMBL" id="CM042019">
    <property type="protein sequence ID" value="KAI3824439.1"/>
    <property type="molecule type" value="Genomic_DNA"/>
</dbReference>
<keyword evidence="2" id="KW-1185">Reference proteome</keyword>
<gene>
    <name evidence="1" type="ORF">L1987_05899</name>
</gene>
<proteinExistence type="predicted"/>
<comment type="caution">
    <text evidence="1">The sequence shown here is derived from an EMBL/GenBank/DDBJ whole genome shotgun (WGS) entry which is preliminary data.</text>
</comment>
<protein>
    <submittedName>
        <fullName evidence="1">Uncharacterized protein</fullName>
    </submittedName>
</protein>
<reference evidence="1 2" key="2">
    <citation type="journal article" date="2022" name="Mol. Ecol. Resour.">
        <title>The genomes of chicory, endive, great burdock and yacon provide insights into Asteraceae paleo-polyploidization history and plant inulin production.</title>
        <authorList>
            <person name="Fan W."/>
            <person name="Wang S."/>
            <person name="Wang H."/>
            <person name="Wang A."/>
            <person name="Jiang F."/>
            <person name="Liu H."/>
            <person name="Zhao H."/>
            <person name="Xu D."/>
            <person name="Zhang Y."/>
        </authorList>
    </citation>
    <scope>NUCLEOTIDE SEQUENCE [LARGE SCALE GENOMIC DNA]</scope>
    <source>
        <strain evidence="2">cv. Yunnan</strain>
        <tissue evidence="1">Leaves</tissue>
    </source>
</reference>